<proteinExistence type="predicted"/>
<protein>
    <recommendedName>
        <fullName evidence="4">Lipoprotein</fullName>
    </recommendedName>
</protein>
<evidence type="ECO:0000256" key="1">
    <source>
        <dbReference type="SAM" id="SignalP"/>
    </source>
</evidence>
<dbReference type="RefSeq" id="WP_259087166.1">
    <property type="nucleotide sequence ID" value="NZ_BAAAZC010000031.1"/>
</dbReference>
<comment type="caution">
    <text evidence="2">The sequence shown here is derived from an EMBL/GenBank/DDBJ whole genome shotgun (WGS) entry which is preliminary data.</text>
</comment>
<dbReference type="EMBL" id="BAAAZC010000031">
    <property type="protein sequence ID" value="GAA3988904.1"/>
    <property type="molecule type" value="Genomic_DNA"/>
</dbReference>
<accession>A0ABP7QW23</accession>
<organism evidence="2 3">
    <name type="scientific">Mucilaginibacter dorajii</name>
    <dbReference type="NCBI Taxonomy" id="692994"/>
    <lineage>
        <taxon>Bacteria</taxon>
        <taxon>Pseudomonadati</taxon>
        <taxon>Bacteroidota</taxon>
        <taxon>Sphingobacteriia</taxon>
        <taxon>Sphingobacteriales</taxon>
        <taxon>Sphingobacteriaceae</taxon>
        <taxon>Mucilaginibacter</taxon>
    </lineage>
</organism>
<keyword evidence="3" id="KW-1185">Reference proteome</keyword>
<dbReference type="Proteomes" id="UP001500742">
    <property type="component" value="Unassembled WGS sequence"/>
</dbReference>
<gene>
    <name evidence="2" type="ORF">GCM10022210_47530</name>
</gene>
<sequence>MKKQFLFSALIAGLFMASCSKDNSNTPTAVATKFTFRGKAYTSKGLYSTSSTTVDAVVDSAIADDNSTKLIVNFIFKKGTAGAGTYAIIGDSDATPTDNQVGLLVFETDLKNTKNVGLYTSLSGGSAVLSGSGNTFALKITQVNLKGNYYDNTDPKNTQITEVSTSISAATFTRN</sequence>
<reference evidence="3" key="1">
    <citation type="journal article" date="2019" name="Int. J. Syst. Evol. Microbiol.">
        <title>The Global Catalogue of Microorganisms (GCM) 10K type strain sequencing project: providing services to taxonomists for standard genome sequencing and annotation.</title>
        <authorList>
            <consortium name="The Broad Institute Genomics Platform"/>
            <consortium name="The Broad Institute Genome Sequencing Center for Infectious Disease"/>
            <person name="Wu L."/>
            <person name="Ma J."/>
        </authorList>
    </citation>
    <scope>NUCLEOTIDE SEQUENCE [LARGE SCALE GENOMIC DNA]</scope>
    <source>
        <strain evidence="3">JCM 16601</strain>
    </source>
</reference>
<evidence type="ECO:0008006" key="4">
    <source>
        <dbReference type="Google" id="ProtNLM"/>
    </source>
</evidence>
<dbReference type="PROSITE" id="PS51257">
    <property type="entry name" value="PROKAR_LIPOPROTEIN"/>
    <property type="match status" value="1"/>
</dbReference>
<feature type="signal peptide" evidence="1">
    <location>
        <begin position="1"/>
        <end position="17"/>
    </location>
</feature>
<feature type="chain" id="PRO_5045321652" description="Lipoprotein" evidence="1">
    <location>
        <begin position="18"/>
        <end position="175"/>
    </location>
</feature>
<keyword evidence="1" id="KW-0732">Signal</keyword>
<name>A0ABP7QW23_9SPHI</name>
<evidence type="ECO:0000313" key="2">
    <source>
        <dbReference type="EMBL" id="GAA3988904.1"/>
    </source>
</evidence>
<evidence type="ECO:0000313" key="3">
    <source>
        <dbReference type="Proteomes" id="UP001500742"/>
    </source>
</evidence>